<sequence>MTSQTFKPHATIASTLQDEKVIFEHIENGCNEAILTVKNLLHAPEACCMVEALIILACCTKDPSLISAEGIKTFRYLRTPGSYKSSLYQVINSVWNAFRVAYNSMQRIQLSLSGMPDLLNDLMEATNNLEEQDSQDIINNSLAAIEKSANKCVHSARDADDEFEVTLELLRAAISTLGHSEHRAEAAEIDLQEQDVDLKDMADYLREGIQQLSKVQIAWRNIVTFFYYIKNFVDYSLMHHIEGITIYVEQISENQQTFFSTSKCRILLREVTKACAVANVLMQSARQCDIVSNFTEIKDGVEETIETYTQSLTDNVYDAMKAQGFEITRDMEGKKTTRTTR</sequence>
<evidence type="ECO:0000313" key="2">
    <source>
        <dbReference type="WBParaSite" id="PDA_v2.g8761.t1"/>
    </source>
</evidence>
<dbReference type="PANTHER" id="PTHR33488">
    <property type="entry name" value="ZGC:162509"/>
    <property type="match status" value="1"/>
</dbReference>
<evidence type="ECO:0000313" key="1">
    <source>
        <dbReference type="Proteomes" id="UP000887578"/>
    </source>
</evidence>
<reference evidence="2" key="1">
    <citation type="submission" date="2022-11" db="UniProtKB">
        <authorList>
            <consortium name="WormBaseParasite"/>
        </authorList>
    </citation>
    <scope>IDENTIFICATION</scope>
</reference>
<protein>
    <submittedName>
        <fullName evidence="2">Uncharacterized protein</fullName>
    </submittedName>
</protein>
<dbReference type="AlphaFoldDB" id="A0A914RAV6"/>
<name>A0A914RAV6_9BILA</name>
<keyword evidence="1" id="KW-1185">Reference proteome</keyword>
<dbReference type="WBParaSite" id="PDA_v2.g8761.t1">
    <property type="protein sequence ID" value="PDA_v2.g8761.t1"/>
    <property type="gene ID" value="PDA_v2.g8761"/>
</dbReference>
<dbReference type="PANTHER" id="PTHR33488:SF2">
    <property type="entry name" value="EARLY ENDOSOME ANTIGEN 1-LIKE"/>
    <property type="match status" value="1"/>
</dbReference>
<dbReference type="Proteomes" id="UP000887578">
    <property type="component" value="Unplaced"/>
</dbReference>
<proteinExistence type="predicted"/>
<accession>A0A914RAV6</accession>
<organism evidence="1 2">
    <name type="scientific">Panagrolaimus davidi</name>
    <dbReference type="NCBI Taxonomy" id="227884"/>
    <lineage>
        <taxon>Eukaryota</taxon>
        <taxon>Metazoa</taxon>
        <taxon>Ecdysozoa</taxon>
        <taxon>Nematoda</taxon>
        <taxon>Chromadorea</taxon>
        <taxon>Rhabditida</taxon>
        <taxon>Tylenchina</taxon>
        <taxon>Panagrolaimomorpha</taxon>
        <taxon>Panagrolaimoidea</taxon>
        <taxon>Panagrolaimidae</taxon>
        <taxon>Panagrolaimus</taxon>
    </lineage>
</organism>